<dbReference type="Proteomes" id="UP000218542">
    <property type="component" value="Unassembled WGS sequence"/>
</dbReference>
<evidence type="ECO:0000313" key="1">
    <source>
        <dbReference type="EMBL" id="GAX59661.1"/>
    </source>
</evidence>
<proteinExistence type="predicted"/>
<organism evidence="1 2">
    <name type="scientific">Candidatus Scalindua japonica</name>
    <dbReference type="NCBI Taxonomy" id="1284222"/>
    <lineage>
        <taxon>Bacteria</taxon>
        <taxon>Pseudomonadati</taxon>
        <taxon>Planctomycetota</taxon>
        <taxon>Candidatus Brocadiia</taxon>
        <taxon>Candidatus Brocadiales</taxon>
        <taxon>Candidatus Scalinduaceae</taxon>
        <taxon>Candidatus Scalindua</taxon>
    </lineage>
</organism>
<dbReference type="RefSeq" id="WP_096892796.1">
    <property type="nucleotide sequence ID" value="NZ_BAOS01000004.1"/>
</dbReference>
<evidence type="ECO:0000313" key="2">
    <source>
        <dbReference type="Proteomes" id="UP000218542"/>
    </source>
</evidence>
<dbReference type="EMBL" id="BAOS01000004">
    <property type="protein sequence ID" value="GAX59661.1"/>
    <property type="molecule type" value="Genomic_DNA"/>
</dbReference>
<accession>A0A286TUY1</accession>
<protein>
    <submittedName>
        <fullName evidence="1">ABC-type uncharacterized transport system, permease component</fullName>
    </submittedName>
</protein>
<keyword evidence="2" id="KW-1185">Reference proteome</keyword>
<gene>
    <name evidence="1" type="ORF">SCALIN_C04_0149</name>
</gene>
<name>A0A286TUY1_9BACT</name>
<comment type="caution">
    <text evidence="1">The sequence shown here is derived from an EMBL/GenBank/DDBJ whole genome shotgun (WGS) entry which is preliminary data.</text>
</comment>
<dbReference type="AlphaFoldDB" id="A0A286TUY1"/>
<reference evidence="2" key="1">
    <citation type="journal article" date="2017" name="Environ. Microbiol. Rep.">
        <title>Genetic Diversity of Marine Anaerobic Ammonium-Oxidizing Bacteria as Revealed by Genomic and Proteomic Analyses of 'Candidatus Scalindua japonica'.</title>
        <authorList>
            <person name="Oshiki M."/>
            <person name="Mizuto K."/>
            <person name="Kimura Z."/>
            <person name="Kindaichi T."/>
            <person name="Satoh H."/>
            <person name="Okabe S."/>
        </authorList>
    </citation>
    <scope>NUCLEOTIDE SEQUENCE [LARGE SCALE GENOMIC DNA]</scope>
    <source>
        <strain evidence="2">husup-a2</strain>
    </source>
</reference>
<sequence length="146" mass="15152">MKMKMKILLFSMFVSMVISIGFSGVATAGLWSDNFGRTWDINFGACSNPANVICVSGVRDINNDLGCGALPLDGTLTRGISGRFILSVTAFDNPDNGCISSHWNGVFGDGAFTGDVSNELGPFGSFTLTPGASNSNGEVGSDPAAQ</sequence>